<dbReference type="SUPFAM" id="SSF53335">
    <property type="entry name" value="S-adenosyl-L-methionine-dependent methyltransferases"/>
    <property type="match status" value="1"/>
</dbReference>
<feature type="domain" description="DNA methylase adenine-specific" evidence="5">
    <location>
        <begin position="328"/>
        <end position="495"/>
    </location>
</feature>
<evidence type="ECO:0000259" key="5">
    <source>
        <dbReference type="Pfam" id="PF02384"/>
    </source>
</evidence>
<dbReference type="InterPro" id="IPR050953">
    <property type="entry name" value="N4_N6_ade-DNA_methylase"/>
</dbReference>
<organism evidence="6 7">
    <name type="scientific">Duncaniella dubosii</name>
    <dbReference type="NCBI Taxonomy" id="2518971"/>
    <lineage>
        <taxon>Bacteria</taxon>
        <taxon>Pseudomonadati</taxon>
        <taxon>Bacteroidota</taxon>
        <taxon>Bacteroidia</taxon>
        <taxon>Bacteroidales</taxon>
        <taxon>Muribaculaceae</taxon>
        <taxon>Duncaniella</taxon>
    </lineage>
</organism>
<evidence type="ECO:0000256" key="3">
    <source>
        <dbReference type="ARBA" id="ARBA00022679"/>
    </source>
</evidence>
<proteinExistence type="inferred from homology"/>
<reference evidence="7" key="1">
    <citation type="submission" date="2019-02" db="EMBL/GenBank/DDBJ databases">
        <title>Isolation and identification of novel species under the genus Muribaculum.</title>
        <authorList>
            <person name="Miyake S."/>
            <person name="Ding Y."/>
            <person name="Low A."/>
            <person name="Soh M."/>
            <person name="Seedorf H."/>
        </authorList>
    </citation>
    <scope>NUCLEOTIDE SEQUENCE [LARGE SCALE GENOMIC DNA]</scope>
    <source>
        <strain evidence="7">H5</strain>
    </source>
</reference>
<dbReference type="Gene3D" id="3.40.50.150">
    <property type="entry name" value="Vaccinia Virus protein VP39"/>
    <property type="match status" value="1"/>
</dbReference>
<dbReference type="GO" id="GO:0032259">
    <property type="term" value="P:methylation"/>
    <property type="evidence" value="ECO:0007669"/>
    <property type="project" value="UniProtKB-KW"/>
</dbReference>
<evidence type="ECO:0000256" key="2">
    <source>
        <dbReference type="ARBA" id="ARBA00022603"/>
    </source>
</evidence>
<dbReference type="InterPro" id="IPR029063">
    <property type="entry name" value="SAM-dependent_MTases_sf"/>
</dbReference>
<dbReference type="GO" id="GO:0003677">
    <property type="term" value="F:DNA binding"/>
    <property type="evidence" value="ECO:0007669"/>
    <property type="project" value="InterPro"/>
</dbReference>
<keyword evidence="2 6" id="KW-0489">Methyltransferase</keyword>
<dbReference type="Proteomes" id="UP000297149">
    <property type="component" value="Chromosome"/>
</dbReference>
<dbReference type="PRINTS" id="PR00507">
    <property type="entry name" value="N12N6MTFRASE"/>
</dbReference>
<dbReference type="REBASE" id="311046">
    <property type="entry name" value="MspH5ORF12330P"/>
</dbReference>
<dbReference type="KEGG" id="ddb:E7747_12325"/>
<sequence length="861" mass="98828">MVRYKGILEQYFVELKDFYKFNSSTGLATAELSFRPFLDNFFANLCSYFGSNIQRIFEPRNQGKYGRPDWAFTDSNTMGVYGYVEAKGLSPEENINVEEYKSQVEKYLNLGNPVLLTDGIEFVYYDVDGSADSFELFQKPVNWEEPEYNLQTLERFQKFFSKIGFRTIPEQMVITELSTRAKLLCTDLLELLNLEEDEAESKSELTTIRTLKRLWDIAANNLDASLSDDRTFAGFISQILAFGLLYAHRFINDEKFSPSLKYEMLHYFWTQKPYKEYSDHVEPFVHLFNALSEELDSKLSKIGGWYDNTRRFLAFVKLSHNAVRRPNFHQLYEEFLSAYDRDTRIDFGAWYTPVVLADFIARLVFFNIQVNPDLKILQNNPFFVIDPCCGTGTFLESVLDNITLPPQSKLIGFEILPVPYALANYRLSIYEIPTALTLSVHLTNTLGDNTFCKPEYDFSKLDSVGLFFAKEQVASYKLSQPPLTIIIGNPPCSDSSVTNAGQFLESLMNDFRPPIRRGRQNVQMQLTNEWIKFLRWGIYKAMISKPSIIAFILPSAFAENISFKYARKFLIENANEISVIEFDSDNRVESANQNVFNTLQGRLLILASFTADNTSKFVRYKDLRGLSKAQKMEFFSKDVTALDWDVLSIDEEYSLRPKGEYDVELYSQFIPLAAEHGSENGIFLRHCSGMKLAPTHLLVHFSKGQLSRRSKYIGDLAHSYSDIKDRWYSGQAKPPAEKKLSNSVRVLVARSSKNGSQYSYRPFLEAYVNDDETLLTALKNAEGGGMRYRPEVRAAFSDPNVFGFAVAPAPAEISRTITKFTSFCWHLPDNDLATREMLMCSAIVFRITKRARIGTLMRFQI</sequence>
<dbReference type="InterPro" id="IPR003356">
    <property type="entry name" value="DNA_methylase_A-5"/>
</dbReference>
<keyword evidence="7" id="KW-1185">Reference proteome</keyword>
<dbReference type="PANTHER" id="PTHR33841:SF5">
    <property type="entry name" value="DNA METHYLASE (MODIFICATION METHYLASE) (METHYLTRANSFERASE)-RELATED"/>
    <property type="match status" value="1"/>
</dbReference>
<name>A0A4P7W4S4_9BACT</name>
<comment type="similarity">
    <text evidence="1">Belongs to the N(4)/N(6)-methyltransferase family.</text>
</comment>
<evidence type="ECO:0000256" key="1">
    <source>
        <dbReference type="ARBA" id="ARBA00006594"/>
    </source>
</evidence>
<dbReference type="EMBL" id="CP039396">
    <property type="protein sequence ID" value="QCD43001.1"/>
    <property type="molecule type" value="Genomic_DNA"/>
</dbReference>
<keyword evidence="4" id="KW-0949">S-adenosyl-L-methionine</keyword>
<dbReference type="GO" id="GO:0008170">
    <property type="term" value="F:N-methyltransferase activity"/>
    <property type="evidence" value="ECO:0007669"/>
    <property type="project" value="InterPro"/>
</dbReference>
<dbReference type="Pfam" id="PF02384">
    <property type="entry name" value="N6_Mtase"/>
    <property type="match status" value="1"/>
</dbReference>
<accession>A0A4P7W4S4</accession>
<evidence type="ECO:0000256" key="4">
    <source>
        <dbReference type="ARBA" id="ARBA00022691"/>
    </source>
</evidence>
<evidence type="ECO:0000313" key="7">
    <source>
        <dbReference type="Proteomes" id="UP000297149"/>
    </source>
</evidence>
<dbReference type="PANTHER" id="PTHR33841">
    <property type="entry name" value="DNA METHYLTRANSFERASE YEEA-RELATED"/>
    <property type="match status" value="1"/>
</dbReference>
<evidence type="ECO:0000313" key="6">
    <source>
        <dbReference type="EMBL" id="QCD43001.1"/>
    </source>
</evidence>
<dbReference type="RefSeq" id="WP_136416256.1">
    <property type="nucleotide sequence ID" value="NZ_CP039396.1"/>
</dbReference>
<keyword evidence="3 6" id="KW-0808">Transferase</keyword>
<gene>
    <name evidence="6" type="ORF">E7747_12325</name>
</gene>
<protein>
    <submittedName>
        <fullName evidence="6">SAM-dependent DNA methyltransferase</fullName>
    </submittedName>
</protein>
<dbReference type="AlphaFoldDB" id="A0A4P7W4S4"/>